<dbReference type="Pfam" id="PF17035">
    <property type="entry name" value="BET"/>
    <property type="match status" value="1"/>
</dbReference>
<gene>
    <name evidence="2" type="ORF">PVK06_032952</name>
</gene>
<name>A0ABR0NXQ2_GOSAR</name>
<evidence type="ECO:0000313" key="3">
    <source>
        <dbReference type="Proteomes" id="UP001358586"/>
    </source>
</evidence>
<evidence type="ECO:0000313" key="2">
    <source>
        <dbReference type="EMBL" id="KAK5805299.1"/>
    </source>
</evidence>
<sequence>MGEEEIEIDIDALSDETLFQLRKLLDGYLLGKQKTQAKVEPCEMELPNESGFSNSSMQPCKGNLLHKLLVVIHPLLATLL</sequence>
<dbReference type="InterPro" id="IPR038336">
    <property type="entry name" value="NET_sf"/>
</dbReference>
<protein>
    <recommendedName>
        <fullName evidence="1">NET domain-containing protein</fullName>
    </recommendedName>
</protein>
<comment type="caution">
    <text evidence="2">The sequence shown here is derived from an EMBL/GenBank/DDBJ whole genome shotgun (WGS) entry which is preliminary data.</text>
</comment>
<proteinExistence type="predicted"/>
<dbReference type="InterPro" id="IPR027353">
    <property type="entry name" value="NET_dom"/>
</dbReference>
<dbReference type="EMBL" id="JARKNE010000009">
    <property type="protein sequence ID" value="KAK5805299.1"/>
    <property type="molecule type" value="Genomic_DNA"/>
</dbReference>
<dbReference type="Gene3D" id="1.20.1270.220">
    <property type="match status" value="1"/>
</dbReference>
<accession>A0ABR0NXQ2</accession>
<reference evidence="2 3" key="1">
    <citation type="submission" date="2023-03" db="EMBL/GenBank/DDBJ databases">
        <title>WGS of Gossypium arboreum.</title>
        <authorList>
            <person name="Yu D."/>
        </authorList>
    </citation>
    <scope>NUCLEOTIDE SEQUENCE [LARGE SCALE GENOMIC DNA]</scope>
    <source>
        <tissue evidence="2">Leaf</tissue>
    </source>
</reference>
<keyword evidence="3" id="KW-1185">Reference proteome</keyword>
<organism evidence="2 3">
    <name type="scientific">Gossypium arboreum</name>
    <name type="common">Tree cotton</name>
    <name type="synonym">Gossypium nanking</name>
    <dbReference type="NCBI Taxonomy" id="29729"/>
    <lineage>
        <taxon>Eukaryota</taxon>
        <taxon>Viridiplantae</taxon>
        <taxon>Streptophyta</taxon>
        <taxon>Embryophyta</taxon>
        <taxon>Tracheophyta</taxon>
        <taxon>Spermatophyta</taxon>
        <taxon>Magnoliopsida</taxon>
        <taxon>eudicotyledons</taxon>
        <taxon>Gunneridae</taxon>
        <taxon>Pentapetalae</taxon>
        <taxon>rosids</taxon>
        <taxon>malvids</taxon>
        <taxon>Malvales</taxon>
        <taxon>Malvaceae</taxon>
        <taxon>Malvoideae</taxon>
        <taxon>Gossypium</taxon>
    </lineage>
</organism>
<evidence type="ECO:0000259" key="1">
    <source>
        <dbReference type="Pfam" id="PF17035"/>
    </source>
</evidence>
<feature type="domain" description="NET" evidence="1">
    <location>
        <begin position="3"/>
        <end position="26"/>
    </location>
</feature>
<dbReference type="Proteomes" id="UP001358586">
    <property type="component" value="Chromosome 9"/>
</dbReference>